<feature type="region of interest" description="Disordered" evidence="1">
    <location>
        <begin position="94"/>
        <end position="273"/>
    </location>
</feature>
<evidence type="ECO:0000313" key="3">
    <source>
        <dbReference type="Proteomes" id="UP000451471"/>
    </source>
</evidence>
<feature type="compositionally biased region" description="Acidic residues" evidence="1">
    <location>
        <begin position="120"/>
        <end position="145"/>
    </location>
</feature>
<comment type="caution">
    <text evidence="2">The sequence shown here is derived from an EMBL/GenBank/DDBJ whole genome shotgun (WGS) entry which is preliminary data.</text>
</comment>
<organism evidence="2 3">
    <name type="scientific">Halomarina oriensis</name>
    <dbReference type="NCBI Taxonomy" id="671145"/>
    <lineage>
        <taxon>Archaea</taxon>
        <taxon>Methanobacteriati</taxon>
        <taxon>Methanobacteriota</taxon>
        <taxon>Stenosarchaea group</taxon>
        <taxon>Halobacteria</taxon>
        <taxon>Halobacteriales</taxon>
        <taxon>Natronomonadaceae</taxon>
        <taxon>Halomarina</taxon>
    </lineage>
</organism>
<keyword evidence="3" id="KW-1185">Reference proteome</keyword>
<reference evidence="2 3" key="1">
    <citation type="submission" date="2019-12" db="EMBL/GenBank/DDBJ databases">
        <title>Halocatena pleomorpha gen. nov. sp. nov., an extremely halophilic archaeon of family Halobacteriaceae isolated from saltpan soil.</title>
        <authorList>
            <person name="Pal Y."/>
            <person name="Verma A."/>
            <person name="Krishnamurthi S."/>
            <person name="Kumar P."/>
        </authorList>
    </citation>
    <scope>NUCLEOTIDE SEQUENCE [LARGE SCALE GENOMIC DNA]</scope>
    <source>
        <strain evidence="2 3">JCM 16495</strain>
    </source>
</reference>
<feature type="compositionally biased region" description="Acidic residues" evidence="1">
    <location>
        <begin position="165"/>
        <end position="188"/>
    </location>
</feature>
<evidence type="ECO:0000313" key="2">
    <source>
        <dbReference type="EMBL" id="MWG34681.1"/>
    </source>
</evidence>
<sequence length="273" mass="28960">MSEERDVETRLDAVLADARDALEAAADDGEVSATPTLRAVASAASTIVEDADSETLLDAVDLGGEDGYDTIVTALSEGDEEHVRELRQLLRLSKLADSWDDPDADERRRELPALFGLDATTDDEADETGSDEATADDESDTDDAESGVADDIVETVVERFTAEGDGADTGDDAPDADEETTAGTDDAEGASAGTSLRSQVEDAVDRLREGVGEEADEADEDDERKTDEDETTDSGGSSGRLSTIPKRGRNPSHLSTIPEGESATRFSTMPKRR</sequence>
<feature type="compositionally biased region" description="Acidic residues" evidence="1">
    <location>
        <begin position="212"/>
        <end position="232"/>
    </location>
</feature>
<proteinExistence type="predicted"/>
<accession>A0A6B0GLB8</accession>
<feature type="compositionally biased region" description="Basic and acidic residues" evidence="1">
    <location>
        <begin position="199"/>
        <end position="211"/>
    </location>
</feature>
<dbReference type="Proteomes" id="UP000451471">
    <property type="component" value="Unassembled WGS sequence"/>
</dbReference>
<protein>
    <submittedName>
        <fullName evidence="2">Uncharacterized protein</fullName>
    </submittedName>
</protein>
<dbReference type="RefSeq" id="WP_158204332.1">
    <property type="nucleotide sequence ID" value="NZ_WSZK01000015.1"/>
</dbReference>
<evidence type="ECO:0000256" key="1">
    <source>
        <dbReference type="SAM" id="MobiDB-lite"/>
    </source>
</evidence>
<name>A0A6B0GLB8_9EURY</name>
<dbReference type="AlphaFoldDB" id="A0A6B0GLB8"/>
<gene>
    <name evidence="2" type="ORF">GQS65_09300</name>
</gene>
<dbReference type="EMBL" id="WSZK01000015">
    <property type="protein sequence ID" value="MWG34681.1"/>
    <property type="molecule type" value="Genomic_DNA"/>
</dbReference>